<dbReference type="KEGG" id="uam:UABAM_06402"/>
<organism evidence="2 3">
    <name type="scientific">Uabimicrobium amorphum</name>
    <dbReference type="NCBI Taxonomy" id="2596890"/>
    <lineage>
        <taxon>Bacteria</taxon>
        <taxon>Pseudomonadati</taxon>
        <taxon>Planctomycetota</taxon>
        <taxon>Candidatus Uabimicrobiia</taxon>
        <taxon>Candidatus Uabimicrobiales</taxon>
        <taxon>Candidatus Uabimicrobiaceae</taxon>
        <taxon>Candidatus Uabimicrobium</taxon>
    </lineage>
</organism>
<accession>A0A5S9IUS8</accession>
<reference evidence="2 3" key="1">
    <citation type="submission" date="2019-08" db="EMBL/GenBank/DDBJ databases">
        <title>Complete genome sequence of Candidatus Uab amorphum.</title>
        <authorList>
            <person name="Shiratori T."/>
            <person name="Suzuki S."/>
            <person name="Kakizawa Y."/>
            <person name="Ishida K."/>
        </authorList>
    </citation>
    <scope>NUCLEOTIDE SEQUENCE [LARGE SCALE GENOMIC DNA]</scope>
    <source>
        <strain evidence="2 3">SRT547</strain>
    </source>
</reference>
<dbReference type="Gene3D" id="3.10.450.40">
    <property type="match status" value="1"/>
</dbReference>
<dbReference type="Pfam" id="PF04965">
    <property type="entry name" value="GPW_gp25"/>
    <property type="match status" value="1"/>
</dbReference>
<evidence type="ECO:0000313" key="2">
    <source>
        <dbReference type="EMBL" id="BBM87986.1"/>
    </source>
</evidence>
<dbReference type="Proteomes" id="UP000326354">
    <property type="component" value="Chromosome"/>
</dbReference>
<protein>
    <submittedName>
        <fullName evidence="2">Baseplate protein</fullName>
    </submittedName>
</protein>
<evidence type="ECO:0000259" key="1">
    <source>
        <dbReference type="Pfam" id="PF04965"/>
    </source>
</evidence>
<evidence type="ECO:0000313" key="3">
    <source>
        <dbReference type="Proteomes" id="UP000326354"/>
    </source>
</evidence>
<keyword evidence="3" id="KW-1185">Reference proteome</keyword>
<feature type="domain" description="IraD/Gp25-like" evidence="1">
    <location>
        <begin position="27"/>
        <end position="116"/>
    </location>
</feature>
<dbReference type="OrthoDB" id="9802846at2"/>
<gene>
    <name evidence="2" type="ORF">UABAM_06402</name>
</gene>
<dbReference type="AlphaFoldDB" id="A0A5S9IUS8"/>
<dbReference type="InterPro" id="IPR007048">
    <property type="entry name" value="IraD/Gp25-like"/>
</dbReference>
<dbReference type="SUPFAM" id="SSF160719">
    <property type="entry name" value="gpW/gp25-like"/>
    <property type="match status" value="1"/>
</dbReference>
<dbReference type="RefSeq" id="WP_151972053.1">
    <property type="nucleotide sequence ID" value="NZ_AP019860.1"/>
</dbReference>
<sequence>MAEDHDFLGKGWKYPMTERTKKSEAGGEDSIAQSILIIIGTMKGERVMRPRFGCDIHKIIFELKNKRTYHTAERYVREALEEWEPRIGNIKVKATPDPDQDSRINISIDYTVIDTNTQRNLVYPFYISG</sequence>
<name>A0A5S9IUS8_UABAM</name>
<proteinExistence type="predicted"/>
<dbReference type="EMBL" id="AP019860">
    <property type="protein sequence ID" value="BBM87986.1"/>
    <property type="molecule type" value="Genomic_DNA"/>
</dbReference>